<dbReference type="PROSITE" id="PS50043">
    <property type="entry name" value="HTH_LUXR_2"/>
    <property type="match status" value="1"/>
</dbReference>
<evidence type="ECO:0000259" key="1">
    <source>
        <dbReference type="PROSITE" id="PS50043"/>
    </source>
</evidence>
<dbReference type="InterPro" id="IPR013324">
    <property type="entry name" value="RNA_pol_sigma_r3/r4-like"/>
</dbReference>
<dbReference type="Proteomes" id="UP000604765">
    <property type="component" value="Unassembled WGS sequence"/>
</dbReference>
<sequence length="193" mass="22007">MTIQDQANQAQANQVQTDDHLINEAFQFLKADNHEQLIFGVLKRLHVTKASPHYDDLTQEGQIAFVEKYCQAKKAGKQAKALMVYIYQGVYWKLLDYLRKQASINQHVQPVASEDDDPLAALADPNHTVQGYETNAFASQLREVLTPNEDQYLSLAMLGYNLTEIAAHCGVSRQTVYKWRNRLRQKLASLNQN</sequence>
<reference evidence="2 3" key="1">
    <citation type="journal article" date="2021" name="Int. J. Syst. Evol. Microbiol.">
        <title>Lentilactobacillus fungorum sp. nov., isolated from spent mushroom substrates.</title>
        <authorList>
            <person name="Tohno M."/>
            <person name="Tanizawa Y."/>
            <person name="Kojima Y."/>
            <person name="Sakamoto M."/>
            <person name="Ohkuma M."/>
            <person name="Kobayashi H."/>
        </authorList>
    </citation>
    <scope>NUCLEOTIDE SEQUENCE [LARGE SCALE GENOMIC DNA]</scope>
    <source>
        <strain evidence="2 3">YK48G</strain>
    </source>
</reference>
<feature type="domain" description="HTH luxR-type" evidence="1">
    <location>
        <begin position="138"/>
        <end position="193"/>
    </location>
</feature>
<dbReference type="Gene3D" id="1.10.10.10">
    <property type="entry name" value="Winged helix-like DNA-binding domain superfamily/Winged helix DNA-binding domain"/>
    <property type="match status" value="1"/>
</dbReference>
<keyword evidence="2" id="KW-0240">DNA-directed RNA polymerase</keyword>
<dbReference type="NCBIfam" id="TIGR02937">
    <property type="entry name" value="sigma70-ECF"/>
    <property type="match status" value="1"/>
</dbReference>
<comment type="caution">
    <text evidence="2">The sequence shown here is derived from an EMBL/GenBank/DDBJ whole genome shotgun (WGS) entry which is preliminary data.</text>
</comment>
<gene>
    <name evidence="2" type="ORF">YK48G_22020</name>
</gene>
<dbReference type="Pfam" id="PF13384">
    <property type="entry name" value="HTH_23"/>
    <property type="match status" value="1"/>
</dbReference>
<name>A0ABQ3W305_9LACO</name>
<dbReference type="GO" id="GO:0000428">
    <property type="term" value="C:DNA-directed RNA polymerase complex"/>
    <property type="evidence" value="ECO:0007669"/>
    <property type="project" value="UniProtKB-KW"/>
</dbReference>
<keyword evidence="2" id="KW-0804">Transcription</keyword>
<dbReference type="InterPro" id="IPR014284">
    <property type="entry name" value="RNA_pol_sigma-70_dom"/>
</dbReference>
<dbReference type="SUPFAM" id="SSF88659">
    <property type="entry name" value="Sigma3 and sigma4 domains of RNA polymerase sigma factors"/>
    <property type="match status" value="1"/>
</dbReference>
<evidence type="ECO:0000313" key="3">
    <source>
        <dbReference type="Proteomes" id="UP000604765"/>
    </source>
</evidence>
<accession>A0ABQ3W305</accession>
<protein>
    <submittedName>
        <fullName evidence="2">DNA-directed RNA polymerase sigma-70 factor</fullName>
    </submittedName>
</protein>
<evidence type="ECO:0000313" key="2">
    <source>
        <dbReference type="EMBL" id="GHP14777.1"/>
    </source>
</evidence>
<keyword evidence="3" id="KW-1185">Reference proteome</keyword>
<organism evidence="2 3">
    <name type="scientific">Lentilactobacillus fungorum</name>
    <dbReference type="NCBI Taxonomy" id="2201250"/>
    <lineage>
        <taxon>Bacteria</taxon>
        <taxon>Bacillati</taxon>
        <taxon>Bacillota</taxon>
        <taxon>Bacilli</taxon>
        <taxon>Lactobacillales</taxon>
        <taxon>Lactobacillaceae</taxon>
        <taxon>Lentilactobacillus</taxon>
    </lineage>
</organism>
<dbReference type="InterPro" id="IPR036388">
    <property type="entry name" value="WH-like_DNA-bd_sf"/>
</dbReference>
<dbReference type="RefSeq" id="WP_203630761.1">
    <property type="nucleotide sequence ID" value="NZ_BNJR01000017.1"/>
</dbReference>
<dbReference type="EMBL" id="BNJR01000017">
    <property type="protein sequence ID" value="GHP14777.1"/>
    <property type="molecule type" value="Genomic_DNA"/>
</dbReference>
<dbReference type="InterPro" id="IPR000792">
    <property type="entry name" value="Tscrpt_reg_LuxR_C"/>
</dbReference>
<proteinExistence type="predicted"/>